<name>A0A382X0K3_9ZZZZ</name>
<proteinExistence type="predicted"/>
<sequence length="59" mass="6607">MDKQPKISPPVGYNTQREPRKAQSTYYCMLAGTEASMPCNECANPQGCTQGTMRYKESE</sequence>
<evidence type="ECO:0000313" key="1">
    <source>
        <dbReference type="EMBL" id="SVD64394.1"/>
    </source>
</evidence>
<feature type="non-terminal residue" evidence="1">
    <location>
        <position position="59"/>
    </location>
</feature>
<protein>
    <submittedName>
        <fullName evidence="1">Uncharacterized protein</fullName>
    </submittedName>
</protein>
<dbReference type="AlphaFoldDB" id="A0A382X0K3"/>
<gene>
    <name evidence="1" type="ORF">METZ01_LOCUS417248</name>
</gene>
<accession>A0A382X0K3</accession>
<reference evidence="1" key="1">
    <citation type="submission" date="2018-05" db="EMBL/GenBank/DDBJ databases">
        <authorList>
            <person name="Lanie J.A."/>
            <person name="Ng W.-L."/>
            <person name="Kazmierczak K.M."/>
            <person name="Andrzejewski T.M."/>
            <person name="Davidsen T.M."/>
            <person name="Wayne K.J."/>
            <person name="Tettelin H."/>
            <person name="Glass J.I."/>
            <person name="Rusch D."/>
            <person name="Podicherti R."/>
            <person name="Tsui H.-C.T."/>
            <person name="Winkler M.E."/>
        </authorList>
    </citation>
    <scope>NUCLEOTIDE SEQUENCE</scope>
</reference>
<dbReference type="EMBL" id="UINC01163859">
    <property type="protein sequence ID" value="SVD64394.1"/>
    <property type="molecule type" value="Genomic_DNA"/>
</dbReference>
<organism evidence="1">
    <name type="scientific">marine metagenome</name>
    <dbReference type="NCBI Taxonomy" id="408172"/>
    <lineage>
        <taxon>unclassified sequences</taxon>
        <taxon>metagenomes</taxon>
        <taxon>ecological metagenomes</taxon>
    </lineage>
</organism>